<dbReference type="EMBL" id="JAGGLV010000005">
    <property type="protein sequence ID" value="MBP2111721.1"/>
    <property type="molecule type" value="Genomic_DNA"/>
</dbReference>
<organism evidence="2 3">
    <name type="scientific">Paenibacillus silagei</name>
    <dbReference type="NCBI Taxonomy" id="1670801"/>
    <lineage>
        <taxon>Bacteria</taxon>
        <taxon>Bacillati</taxon>
        <taxon>Bacillota</taxon>
        <taxon>Bacilli</taxon>
        <taxon>Bacillales</taxon>
        <taxon>Paenibacillaceae</taxon>
        <taxon>Paenibacillus</taxon>
    </lineage>
</organism>
<keyword evidence="1" id="KW-1133">Transmembrane helix</keyword>
<accession>A0ABS4NNT9</accession>
<dbReference type="RefSeq" id="WP_209871857.1">
    <property type="nucleotide sequence ID" value="NZ_JAGGLV010000005.1"/>
</dbReference>
<evidence type="ECO:0000256" key="1">
    <source>
        <dbReference type="SAM" id="Phobius"/>
    </source>
</evidence>
<name>A0ABS4NNT9_9BACL</name>
<evidence type="ECO:0000313" key="3">
    <source>
        <dbReference type="Proteomes" id="UP000773462"/>
    </source>
</evidence>
<proteinExistence type="predicted"/>
<sequence length="86" mass="9958">MHRRSFVPFVGGWGFFFNALISFWALREKKWKNSIYSMAQHTSGDFSWKKYTCSGPIWIVTQIPLELDDLNPLISFEKAISAQANV</sequence>
<evidence type="ECO:0000313" key="2">
    <source>
        <dbReference type="EMBL" id="MBP2111721.1"/>
    </source>
</evidence>
<protein>
    <submittedName>
        <fullName evidence="2">Uncharacterized protein</fullName>
    </submittedName>
</protein>
<reference evidence="2 3" key="1">
    <citation type="submission" date="2021-03" db="EMBL/GenBank/DDBJ databases">
        <title>Genomic Encyclopedia of Type Strains, Phase IV (KMG-IV): sequencing the most valuable type-strain genomes for metagenomic binning, comparative biology and taxonomic classification.</title>
        <authorList>
            <person name="Goeker M."/>
        </authorList>
    </citation>
    <scope>NUCLEOTIDE SEQUENCE [LARGE SCALE GENOMIC DNA]</scope>
    <source>
        <strain evidence="2 3">DSM 101953</strain>
    </source>
</reference>
<comment type="caution">
    <text evidence="2">The sequence shown here is derived from an EMBL/GenBank/DDBJ whole genome shotgun (WGS) entry which is preliminary data.</text>
</comment>
<feature type="transmembrane region" description="Helical" evidence="1">
    <location>
        <begin position="6"/>
        <end position="26"/>
    </location>
</feature>
<keyword evidence="1" id="KW-0472">Membrane</keyword>
<keyword evidence="3" id="KW-1185">Reference proteome</keyword>
<dbReference type="Proteomes" id="UP000773462">
    <property type="component" value="Unassembled WGS sequence"/>
</dbReference>
<keyword evidence="1" id="KW-0812">Transmembrane</keyword>
<gene>
    <name evidence="2" type="ORF">J2Z70_001862</name>
</gene>